<gene>
    <name evidence="2" type="ORF">CVLEPA_LOCUS15071</name>
</gene>
<proteinExistence type="predicted"/>
<reference evidence="2 3" key="1">
    <citation type="submission" date="2024-02" db="EMBL/GenBank/DDBJ databases">
        <authorList>
            <person name="Daric V."/>
            <person name="Darras S."/>
        </authorList>
    </citation>
    <scope>NUCLEOTIDE SEQUENCE [LARGE SCALE GENOMIC DNA]</scope>
</reference>
<protein>
    <submittedName>
        <fullName evidence="2">Uncharacterized protein</fullName>
    </submittedName>
</protein>
<dbReference type="PANTHER" id="PTHR34833">
    <property type="entry name" value="GENE, 17359-RELATED"/>
    <property type="match status" value="1"/>
</dbReference>
<comment type="caution">
    <text evidence="2">The sequence shown here is derived from an EMBL/GenBank/DDBJ whole genome shotgun (WGS) entry which is preliminary data.</text>
</comment>
<accession>A0ABP0FWT6</accession>
<organism evidence="2 3">
    <name type="scientific">Clavelina lepadiformis</name>
    <name type="common">Light-bulb sea squirt</name>
    <name type="synonym">Ascidia lepadiformis</name>
    <dbReference type="NCBI Taxonomy" id="159417"/>
    <lineage>
        <taxon>Eukaryota</taxon>
        <taxon>Metazoa</taxon>
        <taxon>Chordata</taxon>
        <taxon>Tunicata</taxon>
        <taxon>Ascidiacea</taxon>
        <taxon>Aplousobranchia</taxon>
        <taxon>Clavelinidae</taxon>
        <taxon>Clavelina</taxon>
    </lineage>
</organism>
<feature type="compositionally biased region" description="Basic and acidic residues" evidence="1">
    <location>
        <begin position="115"/>
        <end position="125"/>
    </location>
</feature>
<evidence type="ECO:0000313" key="2">
    <source>
        <dbReference type="EMBL" id="CAK8684071.1"/>
    </source>
</evidence>
<dbReference type="Proteomes" id="UP001642483">
    <property type="component" value="Unassembled WGS sequence"/>
</dbReference>
<name>A0ABP0FWT6_CLALP</name>
<feature type="region of interest" description="Disordered" evidence="1">
    <location>
        <begin position="115"/>
        <end position="194"/>
    </location>
</feature>
<dbReference type="EMBL" id="CAWYQH010000097">
    <property type="protein sequence ID" value="CAK8684071.1"/>
    <property type="molecule type" value="Genomic_DNA"/>
</dbReference>
<dbReference type="Pfam" id="PF15123">
    <property type="entry name" value="DUF4562"/>
    <property type="match status" value="1"/>
</dbReference>
<feature type="compositionally biased region" description="Low complexity" evidence="1">
    <location>
        <begin position="179"/>
        <end position="188"/>
    </location>
</feature>
<feature type="compositionally biased region" description="Basic and acidic residues" evidence="1">
    <location>
        <begin position="162"/>
        <end position="178"/>
    </location>
</feature>
<evidence type="ECO:0000313" key="3">
    <source>
        <dbReference type="Proteomes" id="UP001642483"/>
    </source>
</evidence>
<keyword evidence="3" id="KW-1185">Reference proteome</keyword>
<sequence>MTHSISRVDSDAFDTITKRYCWPIGINATGRRMLFTGPNGITNQRVHIEEEHRYVGIDTMSPEGTSEIAYLYRPDWRNAPAIRPKHKRVGEIGWGIPLHSDRSVLHTGQHIKRGEFRQSAEDRHTHLYQNPWTPLPKSFTRRPFSAPTSARQRPVVEDDYLLETRLERERPETGKDQDSASLSGSSHSGIRRPY</sequence>
<dbReference type="PANTHER" id="PTHR34833:SF1">
    <property type="entry name" value="GENE, 17359-RELATED"/>
    <property type="match status" value="1"/>
</dbReference>
<evidence type="ECO:0000256" key="1">
    <source>
        <dbReference type="SAM" id="MobiDB-lite"/>
    </source>
</evidence>
<dbReference type="InterPro" id="IPR027814">
    <property type="entry name" value="DUF4562"/>
</dbReference>